<dbReference type="PANTHER" id="PTHR37299">
    <property type="entry name" value="TRANSCRIPTIONAL REGULATOR-RELATED"/>
    <property type="match status" value="1"/>
</dbReference>
<dbReference type="Pfam" id="PF04397">
    <property type="entry name" value="LytTR"/>
    <property type="match status" value="1"/>
</dbReference>
<keyword evidence="5" id="KW-1185">Reference proteome</keyword>
<dbReference type="PROSITE" id="PS50110">
    <property type="entry name" value="RESPONSE_REGULATORY"/>
    <property type="match status" value="1"/>
</dbReference>
<keyword evidence="1" id="KW-0597">Phosphoprotein</keyword>
<dbReference type="PANTHER" id="PTHR37299:SF1">
    <property type="entry name" value="STAGE 0 SPORULATION PROTEIN A HOMOLOG"/>
    <property type="match status" value="1"/>
</dbReference>
<feature type="domain" description="Response regulatory" evidence="2">
    <location>
        <begin position="5"/>
        <end position="118"/>
    </location>
</feature>
<dbReference type="SMART" id="SM00850">
    <property type="entry name" value="LytTR"/>
    <property type="match status" value="1"/>
</dbReference>
<dbReference type="KEGG" id="rhoz:GXP67_27760"/>
<dbReference type="InterPro" id="IPR007492">
    <property type="entry name" value="LytTR_DNA-bd_dom"/>
</dbReference>
<dbReference type="GO" id="GO:0000156">
    <property type="term" value="F:phosphorelay response regulator activity"/>
    <property type="evidence" value="ECO:0007669"/>
    <property type="project" value="InterPro"/>
</dbReference>
<accession>A0A6C0GQ42</accession>
<dbReference type="InterPro" id="IPR011006">
    <property type="entry name" value="CheY-like_superfamily"/>
</dbReference>
<dbReference type="SMART" id="SM00448">
    <property type="entry name" value="REC"/>
    <property type="match status" value="1"/>
</dbReference>
<evidence type="ECO:0000313" key="5">
    <source>
        <dbReference type="Proteomes" id="UP000480178"/>
    </source>
</evidence>
<reference evidence="4 5" key="1">
    <citation type="submission" date="2020-01" db="EMBL/GenBank/DDBJ databases">
        <authorList>
            <person name="Kim M.K."/>
        </authorList>
    </citation>
    <scope>NUCLEOTIDE SEQUENCE [LARGE SCALE GENOMIC DNA]</scope>
    <source>
        <strain evidence="4 5">172606-1</strain>
    </source>
</reference>
<evidence type="ECO:0000259" key="3">
    <source>
        <dbReference type="PROSITE" id="PS50930"/>
    </source>
</evidence>
<evidence type="ECO:0000259" key="2">
    <source>
        <dbReference type="PROSITE" id="PS50110"/>
    </source>
</evidence>
<gene>
    <name evidence="4" type="ORF">GXP67_27760</name>
</gene>
<sequence>MTHFSTIIIDDEPAAREIIRTFLTGMSRFTIVDEATNGSEAVAKILHHRPKLIFLDIQMPRFDGFTVLQKVWPEHKPAIIFTTAYDQYALRAFDVSAIDYLLKPFDEIRFKQAIERTLERLHDRNSVKIEALLNQLVTAPQPPAQQGYLQRILVKDQSRMFFVNLTDVLYLDADGNYITLHTGNTKHIIYDSLTYLETRLDPGEFVRIHRSHIVNLAYVREIESLSNGDYKVLLKTGQTLKWTRHFKENLQAFLKRTA</sequence>
<organism evidence="4 5">
    <name type="scientific">Rhodocytophaga rosea</name>
    <dbReference type="NCBI Taxonomy" id="2704465"/>
    <lineage>
        <taxon>Bacteria</taxon>
        <taxon>Pseudomonadati</taxon>
        <taxon>Bacteroidota</taxon>
        <taxon>Cytophagia</taxon>
        <taxon>Cytophagales</taxon>
        <taxon>Rhodocytophagaceae</taxon>
        <taxon>Rhodocytophaga</taxon>
    </lineage>
</organism>
<name>A0A6C0GQ42_9BACT</name>
<feature type="modified residue" description="4-aspartylphosphate" evidence="1">
    <location>
        <position position="56"/>
    </location>
</feature>
<dbReference type="Gene3D" id="3.40.50.2300">
    <property type="match status" value="1"/>
</dbReference>
<dbReference type="GO" id="GO:0003677">
    <property type="term" value="F:DNA binding"/>
    <property type="evidence" value="ECO:0007669"/>
    <property type="project" value="InterPro"/>
</dbReference>
<protein>
    <submittedName>
        <fullName evidence="4">Response regulator transcription factor</fullName>
    </submittedName>
</protein>
<dbReference type="Pfam" id="PF00072">
    <property type="entry name" value="Response_reg"/>
    <property type="match status" value="1"/>
</dbReference>
<evidence type="ECO:0000256" key="1">
    <source>
        <dbReference type="PROSITE-ProRule" id="PRU00169"/>
    </source>
</evidence>
<dbReference type="RefSeq" id="WP_162446153.1">
    <property type="nucleotide sequence ID" value="NZ_CP048222.1"/>
</dbReference>
<dbReference type="PROSITE" id="PS50930">
    <property type="entry name" value="HTH_LYTTR"/>
    <property type="match status" value="1"/>
</dbReference>
<dbReference type="Proteomes" id="UP000480178">
    <property type="component" value="Chromosome"/>
</dbReference>
<dbReference type="InterPro" id="IPR001789">
    <property type="entry name" value="Sig_transdc_resp-reg_receiver"/>
</dbReference>
<dbReference type="EMBL" id="CP048222">
    <property type="protein sequence ID" value="QHT70171.1"/>
    <property type="molecule type" value="Genomic_DNA"/>
</dbReference>
<dbReference type="AlphaFoldDB" id="A0A6C0GQ42"/>
<dbReference type="InterPro" id="IPR046947">
    <property type="entry name" value="LytR-like"/>
</dbReference>
<feature type="domain" description="HTH LytTR-type" evidence="3">
    <location>
        <begin position="152"/>
        <end position="256"/>
    </location>
</feature>
<dbReference type="SUPFAM" id="SSF52172">
    <property type="entry name" value="CheY-like"/>
    <property type="match status" value="1"/>
</dbReference>
<dbReference type="Gene3D" id="2.40.50.1020">
    <property type="entry name" value="LytTr DNA-binding domain"/>
    <property type="match status" value="1"/>
</dbReference>
<proteinExistence type="predicted"/>
<evidence type="ECO:0000313" key="4">
    <source>
        <dbReference type="EMBL" id="QHT70171.1"/>
    </source>
</evidence>